<dbReference type="Proteomes" id="UP000029629">
    <property type="component" value="Unassembled WGS sequence"/>
</dbReference>
<dbReference type="PANTHER" id="PTHR33799">
    <property type="entry name" value="PTS PERMEASE-RELATED-RELATED"/>
    <property type="match status" value="1"/>
</dbReference>
<evidence type="ECO:0000313" key="4">
    <source>
        <dbReference type="Proteomes" id="UP000029629"/>
    </source>
</evidence>
<dbReference type="InterPro" id="IPR004701">
    <property type="entry name" value="PTS_EIIA_man-typ"/>
</dbReference>
<reference evidence="3 4" key="1">
    <citation type="submission" date="2014-07" db="EMBL/GenBank/DDBJ databases">
        <authorList>
            <person name="McCorrison J."/>
            <person name="Sanka R."/>
            <person name="Torralba M."/>
            <person name="Gillis M."/>
            <person name="Haft D.H."/>
            <person name="Methe B."/>
            <person name="Sutton G."/>
            <person name="Nelson K.E."/>
        </authorList>
    </citation>
    <scope>NUCLEOTIDE SEQUENCE [LARGE SCALE GENOMIC DNA]</scope>
    <source>
        <strain evidence="3 4">DNF00040</strain>
    </source>
</reference>
<gene>
    <name evidence="3" type="ORF">HMPREF2130_01065</name>
</gene>
<dbReference type="RefSeq" id="WP_036557214.1">
    <property type="nucleotide sequence ID" value="NZ_JRNI01000005.1"/>
</dbReference>
<proteinExistence type="predicted"/>
<dbReference type="InterPro" id="IPR051471">
    <property type="entry name" value="Bacterial_PTS_sugar_comp"/>
</dbReference>
<dbReference type="OrthoDB" id="8795346at2"/>
<evidence type="ECO:0000259" key="2">
    <source>
        <dbReference type="PROSITE" id="PS51096"/>
    </source>
</evidence>
<dbReference type="EMBL" id="JRNI01000005">
    <property type="protein sequence ID" value="KGF32370.1"/>
    <property type="molecule type" value="Genomic_DNA"/>
</dbReference>
<keyword evidence="4" id="KW-1185">Reference proteome</keyword>
<evidence type="ECO:0000313" key="3">
    <source>
        <dbReference type="EMBL" id="KGF32370.1"/>
    </source>
</evidence>
<protein>
    <recommendedName>
        <fullName evidence="2">PTS EIIA type-4 domain-containing protein</fullName>
    </recommendedName>
</protein>
<dbReference type="eggNOG" id="COG2893">
    <property type="taxonomic scope" value="Bacteria"/>
</dbReference>
<sequence>MVRIAIIAHEPMASALLDVALHVFPETTDIYPFDIQANCCPDAVSELIFDALYDMDVRKVLILTDLCGATPANIAVRIASKLNEHAVPTELLGGVNAGMVLSAIAYRAHALPELTQKVIEGGIKSIRSLVEARAD</sequence>
<organism evidence="3 4">
    <name type="scientific">Oligella urethralis DNF00040</name>
    <dbReference type="NCBI Taxonomy" id="1401065"/>
    <lineage>
        <taxon>Bacteria</taxon>
        <taxon>Pseudomonadati</taxon>
        <taxon>Pseudomonadota</taxon>
        <taxon>Betaproteobacteria</taxon>
        <taxon>Burkholderiales</taxon>
        <taxon>Alcaligenaceae</taxon>
        <taxon>Oligella</taxon>
    </lineage>
</organism>
<dbReference type="Gene3D" id="3.40.50.510">
    <property type="entry name" value="Phosphotransferase system, mannose-type IIA component"/>
    <property type="match status" value="1"/>
</dbReference>
<name>A0A095ZCA0_9BURK</name>
<accession>A0A095ZCA0</accession>
<dbReference type="GO" id="GO:0009401">
    <property type="term" value="P:phosphoenolpyruvate-dependent sugar phosphotransferase system"/>
    <property type="evidence" value="ECO:0007669"/>
    <property type="project" value="InterPro"/>
</dbReference>
<dbReference type="PANTHER" id="PTHR33799:SF1">
    <property type="entry name" value="PTS SYSTEM MANNOSE-SPECIFIC EIIAB COMPONENT-RELATED"/>
    <property type="match status" value="1"/>
</dbReference>
<dbReference type="SUPFAM" id="SSF53062">
    <property type="entry name" value="PTS system fructose IIA component-like"/>
    <property type="match status" value="1"/>
</dbReference>
<dbReference type="InterPro" id="IPR036662">
    <property type="entry name" value="PTS_EIIA_man-typ_sf"/>
</dbReference>
<dbReference type="GO" id="GO:0016020">
    <property type="term" value="C:membrane"/>
    <property type="evidence" value="ECO:0007669"/>
    <property type="project" value="InterPro"/>
</dbReference>
<comment type="caution">
    <text evidence="3">The sequence shown here is derived from an EMBL/GenBank/DDBJ whole genome shotgun (WGS) entry which is preliminary data.</text>
</comment>
<dbReference type="AlphaFoldDB" id="A0A095ZCA0"/>
<dbReference type="PROSITE" id="PS51096">
    <property type="entry name" value="PTS_EIIA_TYPE_4"/>
    <property type="match status" value="1"/>
</dbReference>
<dbReference type="Pfam" id="PF03610">
    <property type="entry name" value="EIIA-man"/>
    <property type="match status" value="1"/>
</dbReference>
<feature type="domain" description="PTS EIIA type-4" evidence="2">
    <location>
        <begin position="1"/>
        <end position="126"/>
    </location>
</feature>
<keyword evidence="1" id="KW-0808">Transferase</keyword>
<dbReference type="GO" id="GO:0016740">
    <property type="term" value="F:transferase activity"/>
    <property type="evidence" value="ECO:0007669"/>
    <property type="project" value="UniProtKB-KW"/>
</dbReference>
<evidence type="ECO:0000256" key="1">
    <source>
        <dbReference type="ARBA" id="ARBA00022679"/>
    </source>
</evidence>